<protein>
    <submittedName>
        <fullName evidence="1">Heterokaryon incompatibility protein-domain-containing protein</fullName>
    </submittedName>
</protein>
<organism evidence="1 2">
    <name type="scientific">Hypoxylon rubiginosum</name>
    <dbReference type="NCBI Taxonomy" id="110542"/>
    <lineage>
        <taxon>Eukaryota</taxon>
        <taxon>Fungi</taxon>
        <taxon>Dikarya</taxon>
        <taxon>Ascomycota</taxon>
        <taxon>Pezizomycotina</taxon>
        <taxon>Sordariomycetes</taxon>
        <taxon>Xylariomycetidae</taxon>
        <taxon>Xylariales</taxon>
        <taxon>Hypoxylaceae</taxon>
        <taxon>Hypoxylon</taxon>
    </lineage>
</organism>
<keyword evidence="2" id="KW-1185">Reference proteome</keyword>
<name>A0ACC0DCU6_9PEZI</name>
<sequence length="683" mass="77604">MATSNAKASSGLMYSSLDLDTTSIRLIDLLPAEKGADIIQVRLYTVERTPSLQFAALSYVWGDESENTEIIVNNRAFPIRRNLKAALWHLRKHGMLAFEGRSLPLWVDALCINQHDNSERNHQVAQMGSIYRDATIVLSWLGTGDDDMKGALRAVKAIAKAVMGSAENENPGHGMERVNDIDVQKGLAWVASHRDFWQLSSSTSKHAPWYMIAEIPSLEYWTRTWIVQELVLANEERLVFVYDDEVFTYVDLLGFYKFYSNLCLTQPPRPDTDNFVITEECWESFRNPHFLQFDFIETIKNFKHGCMSVHDILRLAKYARSTDPRDMVFGLAGVTNRTQPDYNKKAKEIYLEWFQECFDASPKTALTHLLQSGSGIFITPSQAIGVESLDLPSWMPRLFSLATSRPMGKGSTGGHLNLDHLFDQSPPNLNYNVLAVYGIKYDQVVATLATNTGPIPYNSAPRDPSQVLCEFFREFLHWVEHNKFPNMPHPLYNLFVVLFRGWDFLLRQHISQGVRYERGVARLFQSVLQQGNQAADDAVGYGDGSPRHTNDGPHSREYGKFARLEPYFLDSPASDHDGFDTPSFKLPAPSEWEARILRRRWRSMCEQRLFITKSGNLGVGPFGMAPDDYVCVIGGCDLPFILRDHGGSRWELIGACWVLGIMNGELREKVERGEFGIEKFELE</sequence>
<comment type="caution">
    <text evidence="1">The sequence shown here is derived from an EMBL/GenBank/DDBJ whole genome shotgun (WGS) entry which is preliminary data.</text>
</comment>
<accession>A0ACC0DCU6</accession>
<evidence type="ECO:0000313" key="2">
    <source>
        <dbReference type="Proteomes" id="UP001497680"/>
    </source>
</evidence>
<proteinExistence type="predicted"/>
<evidence type="ECO:0000313" key="1">
    <source>
        <dbReference type="EMBL" id="KAI6090586.1"/>
    </source>
</evidence>
<reference evidence="1 2" key="1">
    <citation type="journal article" date="2022" name="New Phytol.">
        <title>Ecological generalism drives hyperdiversity of secondary metabolite gene clusters in xylarialean endophytes.</title>
        <authorList>
            <person name="Franco M.E.E."/>
            <person name="Wisecaver J.H."/>
            <person name="Arnold A.E."/>
            <person name="Ju Y.M."/>
            <person name="Slot J.C."/>
            <person name="Ahrendt S."/>
            <person name="Moore L.P."/>
            <person name="Eastman K.E."/>
            <person name="Scott K."/>
            <person name="Konkel Z."/>
            <person name="Mondo S.J."/>
            <person name="Kuo A."/>
            <person name="Hayes R.D."/>
            <person name="Haridas S."/>
            <person name="Andreopoulos B."/>
            <person name="Riley R."/>
            <person name="LaButti K."/>
            <person name="Pangilinan J."/>
            <person name="Lipzen A."/>
            <person name="Amirebrahimi M."/>
            <person name="Yan J."/>
            <person name="Adam C."/>
            <person name="Keymanesh K."/>
            <person name="Ng V."/>
            <person name="Louie K."/>
            <person name="Northen T."/>
            <person name="Drula E."/>
            <person name="Henrissat B."/>
            <person name="Hsieh H.M."/>
            <person name="Youens-Clark K."/>
            <person name="Lutzoni F."/>
            <person name="Miadlikowska J."/>
            <person name="Eastwood D.C."/>
            <person name="Hamelin R.C."/>
            <person name="Grigoriev I.V."/>
            <person name="U'Ren J.M."/>
        </authorList>
    </citation>
    <scope>NUCLEOTIDE SEQUENCE [LARGE SCALE GENOMIC DNA]</scope>
    <source>
        <strain evidence="1 2">ER1909</strain>
    </source>
</reference>
<gene>
    <name evidence="1" type="ORF">F4821DRAFT_228580</name>
</gene>
<dbReference type="EMBL" id="MU394290">
    <property type="protein sequence ID" value="KAI6090586.1"/>
    <property type="molecule type" value="Genomic_DNA"/>
</dbReference>
<dbReference type="Proteomes" id="UP001497680">
    <property type="component" value="Unassembled WGS sequence"/>
</dbReference>